<sequence length="221" mass="24616">MFLNQEAVFSIILSLKVLAADLLLLIIAGNIISFYLAESNSIYAKIISFILDLPLALPPIVTGFLLLYFLSQNSSLGQILSKMHINLIFNFYSLVLAGFIASLPWYSKPLISAIKNYPVNVKEAAYISGKSKLNTFMFVILPGIKKTFLVSIILSITRIFSEIGISLMLGGNIPFKTNTISLEIFTSVFNGDLNTAFNLSIIMFIISLIFFIILKILEKER</sequence>
<proteinExistence type="inferred from homology"/>
<evidence type="ECO:0000256" key="6">
    <source>
        <dbReference type="ARBA" id="ARBA00023136"/>
    </source>
</evidence>
<dbReference type="SUPFAM" id="SSF161098">
    <property type="entry name" value="MetI-like"/>
    <property type="match status" value="1"/>
</dbReference>
<evidence type="ECO:0000256" key="4">
    <source>
        <dbReference type="ARBA" id="ARBA00022692"/>
    </source>
</evidence>
<evidence type="ECO:0000259" key="8">
    <source>
        <dbReference type="PROSITE" id="PS50928"/>
    </source>
</evidence>
<keyword evidence="4 7" id="KW-0812">Transmembrane</keyword>
<keyword evidence="5 7" id="KW-1133">Transmembrane helix</keyword>
<feature type="transmembrane region" description="Helical" evidence="7">
    <location>
        <begin position="49"/>
        <end position="71"/>
    </location>
</feature>
<feature type="transmembrane region" description="Helical" evidence="7">
    <location>
        <begin position="147"/>
        <end position="175"/>
    </location>
</feature>
<comment type="caution">
    <text evidence="9">The sequence shown here is derived from an EMBL/GenBank/DDBJ whole genome shotgun (WGS) entry which is preliminary data.</text>
</comment>
<comment type="similarity">
    <text evidence="7">Belongs to the binding-protein-dependent transport system permease family.</text>
</comment>
<dbReference type="GO" id="GO:0005886">
    <property type="term" value="C:plasma membrane"/>
    <property type="evidence" value="ECO:0007669"/>
    <property type="project" value="UniProtKB-SubCell"/>
</dbReference>
<dbReference type="GO" id="GO:0055085">
    <property type="term" value="P:transmembrane transport"/>
    <property type="evidence" value="ECO:0007669"/>
    <property type="project" value="InterPro"/>
</dbReference>
<keyword evidence="3" id="KW-1003">Cell membrane</keyword>
<evidence type="ECO:0000256" key="7">
    <source>
        <dbReference type="RuleBase" id="RU363032"/>
    </source>
</evidence>
<dbReference type="OrthoDB" id="9795403at2"/>
<accession>A0A292YC32</accession>
<dbReference type="PANTHER" id="PTHR30183:SF8">
    <property type="entry name" value="MOLYBDENUM TRANSPORT SYSTEM PERMEASE"/>
    <property type="match status" value="1"/>
</dbReference>
<keyword evidence="6 7" id="KW-0472">Membrane</keyword>
<dbReference type="PROSITE" id="PS50928">
    <property type="entry name" value="ABC_TM1"/>
    <property type="match status" value="1"/>
</dbReference>
<dbReference type="RefSeq" id="WP_096258866.1">
    <property type="nucleotide sequence ID" value="NZ_BDME01000002.1"/>
</dbReference>
<evidence type="ECO:0000313" key="10">
    <source>
        <dbReference type="Proteomes" id="UP000217944"/>
    </source>
</evidence>
<evidence type="ECO:0000256" key="5">
    <source>
        <dbReference type="ARBA" id="ARBA00022989"/>
    </source>
</evidence>
<keyword evidence="2 7" id="KW-0813">Transport</keyword>
<dbReference type="InterPro" id="IPR000515">
    <property type="entry name" value="MetI-like"/>
</dbReference>
<feature type="domain" description="ABC transmembrane type-1" evidence="8">
    <location>
        <begin position="11"/>
        <end position="214"/>
    </location>
</feature>
<name>A0A292YC32_9BACT</name>
<dbReference type="Proteomes" id="UP000217944">
    <property type="component" value="Unassembled WGS sequence"/>
</dbReference>
<keyword evidence="10" id="KW-1185">Reference proteome</keyword>
<evidence type="ECO:0000313" key="9">
    <source>
        <dbReference type="EMBL" id="GAX87627.1"/>
    </source>
</evidence>
<dbReference type="CDD" id="cd06261">
    <property type="entry name" value="TM_PBP2"/>
    <property type="match status" value="1"/>
</dbReference>
<comment type="subcellular location">
    <subcellularLocation>
        <location evidence="1 7">Cell membrane</location>
        <topology evidence="1 7">Multi-pass membrane protein</topology>
    </subcellularLocation>
</comment>
<dbReference type="PANTHER" id="PTHR30183">
    <property type="entry name" value="MOLYBDENUM TRANSPORT SYSTEM PERMEASE PROTEIN MODB"/>
    <property type="match status" value="1"/>
</dbReference>
<protein>
    <submittedName>
        <fullName evidence="9">Molybdate transport system permease protein</fullName>
    </submittedName>
</protein>
<evidence type="ECO:0000256" key="3">
    <source>
        <dbReference type="ARBA" id="ARBA00022475"/>
    </source>
</evidence>
<dbReference type="Gene3D" id="1.10.3720.10">
    <property type="entry name" value="MetI-like"/>
    <property type="match status" value="1"/>
</dbReference>
<dbReference type="InterPro" id="IPR035906">
    <property type="entry name" value="MetI-like_sf"/>
</dbReference>
<feature type="transmembrane region" description="Helical" evidence="7">
    <location>
        <begin position="12"/>
        <end position="37"/>
    </location>
</feature>
<dbReference type="Pfam" id="PF00528">
    <property type="entry name" value="BPD_transp_1"/>
    <property type="match status" value="1"/>
</dbReference>
<feature type="transmembrane region" description="Helical" evidence="7">
    <location>
        <begin position="83"/>
        <end position="106"/>
    </location>
</feature>
<gene>
    <name evidence="9" type="ORF">LNAT_P0924</name>
</gene>
<evidence type="ECO:0000256" key="2">
    <source>
        <dbReference type="ARBA" id="ARBA00022448"/>
    </source>
</evidence>
<organism evidence="9 10">
    <name type="scientific">Lebetimonas natsushimae</name>
    <dbReference type="NCBI Taxonomy" id="1936991"/>
    <lineage>
        <taxon>Bacteria</taxon>
        <taxon>Pseudomonadati</taxon>
        <taxon>Campylobacterota</taxon>
        <taxon>Epsilonproteobacteria</taxon>
        <taxon>Nautiliales</taxon>
        <taxon>Nautiliaceae</taxon>
        <taxon>Lebetimonas</taxon>
    </lineage>
</organism>
<dbReference type="EMBL" id="BDME01000002">
    <property type="protein sequence ID" value="GAX87627.1"/>
    <property type="molecule type" value="Genomic_DNA"/>
</dbReference>
<feature type="transmembrane region" description="Helical" evidence="7">
    <location>
        <begin position="195"/>
        <end position="217"/>
    </location>
</feature>
<dbReference type="AlphaFoldDB" id="A0A292YC32"/>
<evidence type="ECO:0000256" key="1">
    <source>
        <dbReference type="ARBA" id="ARBA00004651"/>
    </source>
</evidence>
<reference evidence="9 10" key="1">
    <citation type="journal article" date="2017" name="Syst. Appl. Microbiol.">
        <title>Lebetimonas natsushimae sp. nov., a novel strictly anaerobic, moderately thermophilic chemoautotroph isolated from a deep-sea hydrothermal vent polychaete nest in the Mid-Okinawa Trough.</title>
        <authorList>
            <person name="Nagata R."/>
            <person name="Takaki Y."/>
            <person name="Tame A."/>
            <person name="Nunoura T."/>
            <person name="Muto H."/>
            <person name="Mino S."/>
            <person name="Sawayama S."/>
            <person name="Takai K."/>
            <person name="Nakagawa S."/>
        </authorList>
    </citation>
    <scope>NUCLEOTIDE SEQUENCE [LARGE SCALE GENOMIC DNA]</scope>
    <source>
        <strain evidence="9 10">HS1857</strain>
    </source>
</reference>